<keyword evidence="3" id="KW-1185">Reference proteome</keyword>
<dbReference type="InterPro" id="IPR010879">
    <property type="entry name" value="DUF1508"/>
</dbReference>
<dbReference type="InterPro" id="IPR051141">
    <property type="entry name" value="UPF0339_domain"/>
</dbReference>
<dbReference type="Gene3D" id="2.30.29.80">
    <property type="match status" value="1"/>
</dbReference>
<evidence type="ECO:0000313" key="2">
    <source>
        <dbReference type="EMBL" id="NMH87074.1"/>
    </source>
</evidence>
<proteinExistence type="predicted"/>
<organism evidence="2 3">
    <name type="scientific">Flavivirga algicola</name>
    <dbReference type="NCBI Taxonomy" id="2729136"/>
    <lineage>
        <taxon>Bacteria</taxon>
        <taxon>Pseudomonadati</taxon>
        <taxon>Bacteroidota</taxon>
        <taxon>Flavobacteriia</taxon>
        <taxon>Flavobacteriales</taxon>
        <taxon>Flavobacteriaceae</taxon>
        <taxon>Flavivirga</taxon>
    </lineage>
</organism>
<evidence type="ECO:0000259" key="1">
    <source>
        <dbReference type="Pfam" id="PF07411"/>
    </source>
</evidence>
<dbReference type="RefSeq" id="WP_169671268.1">
    <property type="nucleotide sequence ID" value="NZ_JABBHF010000003.1"/>
</dbReference>
<evidence type="ECO:0000313" key="3">
    <source>
        <dbReference type="Proteomes" id="UP000746690"/>
    </source>
</evidence>
<dbReference type="PANTHER" id="PTHR40606:SF1">
    <property type="entry name" value="UPF0339 PROTEIN YEGP"/>
    <property type="match status" value="1"/>
</dbReference>
<name>A0ABX1RU49_9FLAO</name>
<dbReference type="InterPro" id="IPR036913">
    <property type="entry name" value="YegP-like_sf"/>
</dbReference>
<comment type="caution">
    <text evidence="2">The sequence shown here is derived from an EMBL/GenBank/DDBJ whole genome shotgun (WGS) entry which is preliminary data.</text>
</comment>
<gene>
    <name evidence="2" type="ORF">HHX25_06125</name>
</gene>
<protein>
    <submittedName>
        <fullName evidence="2">YegP family protein</fullName>
    </submittedName>
</protein>
<feature type="domain" description="DUF1508" evidence="1">
    <location>
        <begin position="61"/>
        <end position="107"/>
    </location>
</feature>
<dbReference type="Pfam" id="PF07411">
    <property type="entry name" value="DUF1508"/>
    <property type="match status" value="2"/>
</dbReference>
<dbReference type="PANTHER" id="PTHR40606">
    <property type="match status" value="1"/>
</dbReference>
<reference evidence="2 3" key="1">
    <citation type="submission" date="2020-04" db="EMBL/GenBank/DDBJ databases">
        <title>A Flavivirga sp. nov.</title>
        <authorList>
            <person name="Sun X."/>
        </authorList>
    </citation>
    <scope>NUCLEOTIDE SEQUENCE [LARGE SCALE GENOMIC DNA]</scope>
    <source>
        <strain evidence="2 3">Y03</strain>
    </source>
</reference>
<dbReference type="SUPFAM" id="SSF160113">
    <property type="entry name" value="YegP-like"/>
    <property type="match status" value="2"/>
</dbReference>
<accession>A0ABX1RU49</accession>
<dbReference type="Proteomes" id="UP000746690">
    <property type="component" value="Unassembled WGS sequence"/>
</dbReference>
<sequence length="109" mass="11749">MAKFEIYKDKRGEFRFRLKAGNGQSILASEGYAAKSGCTNGIESVKKNSTDDARYERLESKGGSPYFNLKASNGQVIGTSEMYSSTSAMENGIASVKKNASEASIDDLS</sequence>
<dbReference type="EMBL" id="JABBHF010000003">
    <property type="protein sequence ID" value="NMH87074.1"/>
    <property type="molecule type" value="Genomic_DNA"/>
</dbReference>
<feature type="domain" description="DUF1508" evidence="1">
    <location>
        <begin position="9"/>
        <end position="56"/>
    </location>
</feature>